<gene>
    <name evidence="2" type="ORF">CBR_g25798</name>
</gene>
<evidence type="ECO:0000313" key="3">
    <source>
        <dbReference type="Proteomes" id="UP000265515"/>
    </source>
</evidence>
<dbReference type="Proteomes" id="UP000265515">
    <property type="component" value="Unassembled WGS sequence"/>
</dbReference>
<comment type="caution">
    <text evidence="2">The sequence shown here is derived from an EMBL/GenBank/DDBJ whole genome shotgun (WGS) entry which is preliminary data.</text>
</comment>
<dbReference type="OrthoDB" id="152248at2759"/>
<accession>A0A388L6D4</accession>
<evidence type="ECO:0000256" key="1">
    <source>
        <dbReference type="SAM" id="SignalP"/>
    </source>
</evidence>
<evidence type="ECO:0008006" key="4">
    <source>
        <dbReference type="Google" id="ProtNLM"/>
    </source>
</evidence>
<evidence type="ECO:0000313" key="2">
    <source>
        <dbReference type="EMBL" id="GBG77866.1"/>
    </source>
</evidence>
<dbReference type="STRING" id="69332.A0A388L6D4"/>
<keyword evidence="1" id="KW-0732">Signal</keyword>
<dbReference type="PANTHER" id="PTHR38847:SF1">
    <property type="entry name" value="PSEUDOURIDINE SYNTHASE RSUA_RLUA-LIKE DOMAIN-CONTAINING PROTEIN"/>
    <property type="match status" value="1"/>
</dbReference>
<dbReference type="AlphaFoldDB" id="A0A388L6D4"/>
<protein>
    <recommendedName>
        <fullName evidence="4">DUF4360 domain-containing protein</fullName>
    </recommendedName>
</protein>
<proteinExistence type="predicted"/>
<name>A0A388L6D4_CHABU</name>
<reference evidence="2 3" key="1">
    <citation type="journal article" date="2018" name="Cell">
        <title>The Chara Genome: Secondary Complexity and Implications for Plant Terrestrialization.</title>
        <authorList>
            <person name="Nishiyama T."/>
            <person name="Sakayama H."/>
            <person name="Vries J.D."/>
            <person name="Buschmann H."/>
            <person name="Saint-Marcoux D."/>
            <person name="Ullrich K.K."/>
            <person name="Haas F.B."/>
            <person name="Vanderstraeten L."/>
            <person name="Becker D."/>
            <person name="Lang D."/>
            <person name="Vosolsobe S."/>
            <person name="Rombauts S."/>
            <person name="Wilhelmsson P.K.I."/>
            <person name="Janitza P."/>
            <person name="Kern R."/>
            <person name="Heyl A."/>
            <person name="Rumpler F."/>
            <person name="Villalobos L.I.A.C."/>
            <person name="Clay J.M."/>
            <person name="Skokan R."/>
            <person name="Toyoda A."/>
            <person name="Suzuki Y."/>
            <person name="Kagoshima H."/>
            <person name="Schijlen E."/>
            <person name="Tajeshwar N."/>
            <person name="Catarino B."/>
            <person name="Hetherington A.J."/>
            <person name="Saltykova A."/>
            <person name="Bonnot C."/>
            <person name="Breuninger H."/>
            <person name="Symeonidi A."/>
            <person name="Radhakrishnan G.V."/>
            <person name="Van Nieuwerburgh F."/>
            <person name="Deforce D."/>
            <person name="Chang C."/>
            <person name="Karol K.G."/>
            <person name="Hedrich R."/>
            <person name="Ulvskov P."/>
            <person name="Glockner G."/>
            <person name="Delwiche C.F."/>
            <person name="Petrasek J."/>
            <person name="Van de Peer Y."/>
            <person name="Friml J."/>
            <person name="Beilby M."/>
            <person name="Dolan L."/>
            <person name="Kohara Y."/>
            <person name="Sugano S."/>
            <person name="Fujiyama A."/>
            <person name="Delaux P.-M."/>
            <person name="Quint M."/>
            <person name="TheiBen G."/>
            <person name="Hagemann M."/>
            <person name="Harholt J."/>
            <person name="Dunand C."/>
            <person name="Zachgo S."/>
            <person name="Langdale J."/>
            <person name="Maumus F."/>
            <person name="Straeten D.V.D."/>
            <person name="Gould S.B."/>
            <person name="Rensing S.A."/>
        </authorList>
    </citation>
    <scope>NUCLEOTIDE SEQUENCE [LARGE SCALE GENOMIC DNA]</scope>
    <source>
        <strain evidence="2 3">S276</strain>
    </source>
</reference>
<dbReference type="Pfam" id="PF14273">
    <property type="entry name" value="DUF4360"/>
    <property type="match status" value="1"/>
</dbReference>
<keyword evidence="3" id="KW-1185">Reference proteome</keyword>
<sequence>MAAMVVLLLLGLLQLAVPGLAQIPPSGTVKIENSTYAGSGCPPGSNKILLVQDGQAVIVMFSKYRALTPGTPDDRRTNCQVAISLSFPTGFMFTLRNVTFRGYSQFGEGVNGSLAASCYSSEIEGTVGPLRNLPTQEEGDFTFTEESPSFIYPKCNSTSVVINIDSEASVVPPPPPGNNNQGLIGFYSLSFGLSWQSC</sequence>
<dbReference type="InterPro" id="IPR025649">
    <property type="entry name" value="DUF4360"/>
</dbReference>
<feature type="chain" id="PRO_5017419060" description="DUF4360 domain-containing protein" evidence="1">
    <location>
        <begin position="22"/>
        <end position="198"/>
    </location>
</feature>
<dbReference type="EMBL" id="BFEA01000279">
    <property type="protein sequence ID" value="GBG77866.1"/>
    <property type="molecule type" value="Genomic_DNA"/>
</dbReference>
<dbReference type="PANTHER" id="PTHR38847">
    <property type="match status" value="1"/>
</dbReference>
<organism evidence="2 3">
    <name type="scientific">Chara braunii</name>
    <name type="common">Braun's stonewort</name>
    <dbReference type="NCBI Taxonomy" id="69332"/>
    <lineage>
        <taxon>Eukaryota</taxon>
        <taxon>Viridiplantae</taxon>
        <taxon>Streptophyta</taxon>
        <taxon>Charophyceae</taxon>
        <taxon>Charales</taxon>
        <taxon>Characeae</taxon>
        <taxon>Chara</taxon>
    </lineage>
</organism>
<dbReference type="Gramene" id="GBG77866">
    <property type="protein sequence ID" value="GBG77866"/>
    <property type="gene ID" value="CBR_g25798"/>
</dbReference>
<feature type="signal peptide" evidence="1">
    <location>
        <begin position="1"/>
        <end position="21"/>
    </location>
</feature>